<name>R0M6Z2_NOSB1</name>
<dbReference type="OrthoDB" id="2188446at2759"/>
<gene>
    <name evidence="2" type="ORF">NBO_60g0030</name>
</gene>
<reference evidence="2 3" key="1">
    <citation type="journal article" date="2013" name="BMC Genomics">
        <title>Comparative genomics of parasitic silkworm microsporidia reveal an association between genome expansion and host adaptation.</title>
        <authorList>
            <person name="Pan G."/>
            <person name="Xu J."/>
            <person name="Li T."/>
            <person name="Xia Q."/>
            <person name="Liu S.L."/>
            <person name="Zhang G."/>
            <person name="Li S."/>
            <person name="Li C."/>
            <person name="Liu H."/>
            <person name="Yang L."/>
            <person name="Liu T."/>
            <person name="Zhang X."/>
            <person name="Wu Z."/>
            <person name="Fan W."/>
            <person name="Dang X."/>
            <person name="Xiang H."/>
            <person name="Tao M."/>
            <person name="Li Y."/>
            <person name="Hu J."/>
            <person name="Li Z."/>
            <person name="Lin L."/>
            <person name="Luo J."/>
            <person name="Geng L."/>
            <person name="Wang L."/>
            <person name="Long M."/>
            <person name="Wan Y."/>
            <person name="He N."/>
            <person name="Zhang Z."/>
            <person name="Lu C."/>
            <person name="Keeling P.J."/>
            <person name="Wang J."/>
            <person name="Xiang Z."/>
            <person name="Zhou Z."/>
        </authorList>
    </citation>
    <scope>NUCLEOTIDE SEQUENCE [LARGE SCALE GENOMIC DNA]</scope>
    <source>
        <strain evidence="3">CQ1 / CVCC 102059</strain>
    </source>
</reference>
<dbReference type="Proteomes" id="UP000016927">
    <property type="component" value="Unassembled WGS sequence"/>
</dbReference>
<evidence type="ECO:0000313" key="2">
    <source>
        <dbReference type="EMBL" id="EOB13774.1"/>
    </source>
</evidence>
<dbReference type="VEuPathDB" id="MicrosporidiaDB:NBO_60g0030"/>
<keyword evidence="1" id="KW-0175">Coiled coil</keyword>
<protein>
    <submittedName>
        <fullName evidence="2">Uncharacterized protein</fullName>
    </submittedName>
</protein>
<dbReference type="EMBL" id="KB908968">
    <property type="protein sequence ID" value="EOB13774.1"/>
    <property type="molecule type" value="Genomic_DNA"/>
</dbReference>
<evidence type="ECO:0000313" key="3">
    <source>
        <dbReference type="Proteomes" id="UP000016927"/>
    </source>
</evidence>
<proteinExistence type="predicted"/>
<dbReference type="OMA" id="RMKNPNY"/>
<dbReference type="AlphaFoldDB" id="R0M6Z2"/>
<accession>R0M6Z2</accession>
<feature type="coiled-coil region" evidence="1">
    <location>
        <begin position="126"/>
        <end position="184"/>
    </location>
</feature>
<organism evidence="2 3">
    <name type="scientific">Nosema bombycis (strain CQ1 / CVCC 102059)</name>
    <name type="common">Microsporidian parasite</name>
    <name type="synonym">Pebrine of silkworm</name>
    <dbReference type="NCBI Taxonomy" id="578461"/>
    <lineage>
        <taxon>Eukaryota</taxon>
        <taxon>Fungi</taxon>
        <taxon>Fungi incertae sedis</taxon>
        <taxon>Microsporidia</taxon>
        <taxon>Nosematidae</taxon>
        <taxon>Nosema</taxon>
    </lineage>
</organism>
<dbReference type="HOGENOM" id="CLU_676528_0_0_1"/>
<evidence type="ECO:0000256" key="1">
    <source>
        <dbReference type="SAM" id="Coils"/>
    </source>
</evidence>
<sequence length="416" mass="49003">MKIKKEFDIKLLDSSLDVYRLGNIKDILQITNAQYKEKGKYVELNLKYPKNNISLLRSKALNTDKITLSCKGYTPNSNYFYMSLEDNVVILRKINTFYLFQNKFDYLEEKTSKEKEGIQFRKIESREEIEHRKKNINYKIKTLENEEFKNMKYVDKSNAVIDQLKLLKIDSKKAESNNQNLSKNILNSLKKAVVVNVKDLEILYKDLNLIITGLSKNAFYFNGRYILNNSFYSKDLQQTRTKILEILHKKGFILMTDIDQDTNLILELCIKDEKTPRYYLKGYYEEENNNILKKAVQGDTIVYDFIKEKYFCTLDDITKSCPLDSEQIKKILFNSEIISLGDNIYTVFDPEDPYNELKKEIIRLVQNKKSYRKGEMNTAISNISEVLNVENEVVINHFEKVFTNKKGNWIVKDSFL</sequence>
<keyword evidence="3" id="KW-1185">Reference proteome</keyword>